<name>A0A6A6B5G0_9PEZI</name>
<dbReference type="PANTHER" id="PTHR32027:SF0">
    <property type="entry name" value="CYTOSINE DEAMINASE"/>
    <property type="match status" value="1"/>
</dbReference>
<proteinExistence type="predicted"/>
<dbReference type="RefSeq" id="XP_033394228.1">
    <property type="nucleotide sequence ID" value="XM_033537335.1"/>
</dbReference>
<feature type="compositionally biased region" description="Polar residues" evidence="1">
    <location>
        <begin position="1"/>
        <end position="13"/>
    </location>
</feature>
<dbReference type="InterPro" id="IPR052349">
    <property type="entry name" value="Metallo-hydrolase_Enzymes"/>
</dbReference>
<dbReference type="InterPro" id="IPR006680">
    <property type="entry name" value="Amidohydro-rel"/>
</dbReference>
<sequence length="467" mass="51482">MSKVQFGQDSAQAKQLGHPDSSNPFKTRPTAAPLHPTTPLSRVIGVRLPGRPDLWDVFISAGRIASVEKHDPAAPRLSHLSGILDASEQLLAPSLCHAHVHLDKCFLLQDPKYSDLEIVEGDFQEAMTLTGKAKARFEEGDLLRRGRRLIEESIKHGVTAMRAFVEVDNDVHFKCLEAALNLKKDFERTCTVQICVFAQLPLFSGEGGGDAVRNLLSEAAKREGVDVLGSTPYVESDKSRMGMNVQWISTLALDNEKFLDLHMDYHLDKSKEPFIWDALELIKETHWLDRNGKGITMGHCTRLTQFEKAEWQRLKQTVGDLPVSFVGLPTSDLFMMRTENNVRGTLHVPKMIQEHGFQAAFSVNNIGNAFTPQGNCDPLTVASLGVGIYQAGTKKDTEILYQCVSTRAKAVIGLGKSTLDLKPGDPADFIIFGSAGADWKNRKSVAEVVYDAGSARTTVKDGRITSQ</sequence>
<reference evidence="3" key="1">
    <citation type="journal article" date="2020" name="Stud. Mycol.">
        <title>101 Dothideomycetes genomes: a test case for predicting lifestyles and emergence of pathogens.</title>
        <authorList>
            <person name="Haridas S."/>
            <person name="Albert R."/>
            <person name="Binder M."/>
            <person name="Bloem J."/>
            <person name="Labutti K."/>
            <person name="Salamov A."/>
            <person name="Andreopoulos B."/>
            <person name="Baker S."/>
            <person name="Barry K."/>
            <person name="Bills G."/>
            <person name="Bluhm B."/>
            <person name="Cannon C."/>
            <person name="Castanera R."/>
            <person name="Culley D."/>
            <person name="Daum C."/>
            <person name="Ezra D."/>
            <person name="Gonzalez J."/>
            <person name="Henrissat B."/>
            <person name="Kuo A."/>
            <person name="Liang C."/>
            <person name="Lipzen A."/>
            <person name="Lutzoni F."/>
            <person name="Magnuson J."/>
            <person name="Mondo S."/>
            <person name="Nolan M."/>
            <person name="Ohm R."/>
            <person name="Pangilinan J."/>
            <person name="Park H.-J."/>
            <person name="Ramirez L."/>
            <person name="Alfaro M."/>
            <person name="Sun H."/>
            <person name="Tritt A."/>
            <person name="Yoshinaga Y."/>
            <person name="Zwiers L.-H."/>
            <person name="Turgeon B."/>
            <person name="Goodwin S."/>
            <person name="Spatafora J."/>
            <person name="Crous P."/>
            <person name="Grigoriev I."/>
        </authorList>
    </citation>
    <scope>NUCLEOTIDE SEQUENCE</scope>
    <source>
        <strain evidence="3">CBS 121167</strain>
    </source>
</reference>
<feature type="region of interest" description="Disordered" evidence="1">
    <location>
        <begin position="1"/>
        <end position="38"/>
    </location>
</feature>
<evidence type="ECO:0000313" key="4">
    <source>
        <dbReference type="Proteomes" id="UP000799438"/>
    </source>
</evidence>
<dbReference type="Gene3D" id="3.20.20.140">
    <property type="entry name" value="Metal-dependent hydrolases"/>
    <property type="match status" value="1"/>
</dbReference>
<keyword evidence="4" id="KW-1185">Reference proteome</keyword>
<protein>
    <recommendedName>
        <fullName evidence="2">Amidohydrolase-related domain-containing protein</fullName>
    </recommendedName>
</protein>
<dbReference type="GO" id="GO:0016814">
    <property type="term" value="F:hydrolase activity, acting on carbon-nitrogen (but not peptide) bonds, in cyclic amidines"/>
    <property type="evidence" value="ECO:0007669"/>
    <property type="project" value="TreeGrafter"/>
</dbReference>
<feature type="compositionally biased region" description="Low complexity" evidence="1">
    <location>
        <begin position="27"/>
        <end position="38"/>
    </location>
</feature>
<gene>
    <name evidence="3" type="ORF">K452DRAFT_233837</name>
</gene>
<evidence type="ECO:0000256" key="1">
    <source>
        <dbReference type="SAM" id="MobiDB-lite"/>
    </source>
</evidence>
<evidence type="ECO:0000259" key="2">
    <source>
        <dbReference type="Pfam" id="PF01979"/>
    </source>
</evidence>
<dbReference type="InterPro" id="IPR032466">
    <property type="entry name" value="Metal_Hydrolase"/>
</dbReference>
<dbReference type="SUPFAM" id="SSF51556">
    <property type="entry name" value="Metallo-dependent hydrolases"/>
    <property type="match status" value="1"/>
</dbReference>
<accession>A0A6A6B5G0</accession>
<feature type="domain" description="Amidohydrolase-related" evidence="2">
    <location>
        <begin position="92"/>
        <end position="463"/>
    </location>
</feature>
<dbReference type="PANTHER" id="PTHR32027">
    <property type="entry name" value="CYTOSINE DEAMINASE"/>
    <property type="match status" value="1"/>
</dbReference>
<dbReference type="AlphaFoldDB" id="A0A6A6B5G0"/>
<evidence type="ECO:0000313" key="3">
    <source>
        <dbReference type="EMBL" id="KAF2138515.1"/>
    </source>
</evidence>
<dbReference type="GeneID" id="54294831"/>
<dbReference type="Proteomes" id="UP000799438">
    <property type="component" value="Unassembled WGS sequence"/>
</dbReference>
<dbReference type="OrthoDB" id="10266980at2759"/>
<organism evidence="3 4">
    <name type="scientific">Aplosporella prunicola CBS 121167</name>
    <dbReference type="NCBI Taxonomy" id="1176127"/>
    <lineage>
        <taxon>Eukaryota</taxon>
        <taxon>Fungi</taxon>
        <taxon>Dikarya</taxon>
        <taxon>Ascomycota</taxon>
        <taxon>Pezizomycotina</taxon>
        <taxon>Dothideomycetes</taxon>
        <taxon>Dothideomycetes incertae sedis</taxon>
        <taxon>Botryosphaeriales</taxon>
        <taxon>Aplosporellaceae</taxon>
        <taxon>Aplosporella</taxon>
    </lineage>
</organism>
<dbReference type="EMBL" id="ML995496">
    <property type="protein sequence ID" value="KAF2138515.1"/>
    <property type="molecule type" value="Genomic_DNA"/>
</dbReference>
<dbReference type="Pfam" id="PF01979">
    <property type="entry name" value="Amidohydro_1"/>
    <property type="match status" value="1"/>
</dbReference>